<proteinExistence type="predicted"/>
<protein>
    <submittedName>
        <fullName evidence="1">Uncharacterized protein</fullName>
    </submittedName>
</protein>
<dbReference type="EMBL" id="LBUY01000034">
    <property type="protein sequence ID" value="KKQ74099.1"/>
    <property type="molecule type" value="Genomic_DNA"/>
</dbReference>
<sequence length="34" mass="3985">ENPKIAEIIREMSRLNYGRDVKLVDAEISRRAKL</sequence>
<evidence type="ECO:0000313" key="1">
    <source>
        <dbReference type="EMBL" id="KKQ74099.1"/>
    </source>
</evidence>
<accession>A0A0G0MK88</accession>
<comment type="caution">
    <text evidence="1">The sequence shown here is derived from an EMBL/GenBank/DDBJ whole genome shotgun (WGS) entry which is preliminary data.</text>
</comment>
<feature type="non-terminal residue" evidence="1">
    <location>
        <position position="1"/>
    </location>
</feature>
<dbReference type="Proteomes" id="UP000034738">
    <property type="component" value="Unassembled WGS sequence"/>
</dbReference>
<name>A0A0G0MK88_9BACT</name>
<evidence type="ECO:0000313" key="2">
    <source>
        <dbReference type="Proteomes" id="UP000034738"/>
    </source>
</evidence>
<reference evidence="1 2" key="1">
    <citation type="journal article" date="2015" name="Nature">
        <title>rRNA introns, odd ribosomes, and small enigmatic genomes across a large radiation of phyla.</title>
        <authorList>
            <person name="Brown C.T."/>
            <person name="Hug L.A."/>
            <person name="Thomas B.C."/>
            <person name="Sharon I."/>
            <person name="Castelle C.J."/>
            <person name="Singh A."/>
            <person name="Wilkins M.J."/>
            <person name="Williams K.H."/>
            <person name="Banfield J.F."/>
        </authorList>
    </citation>
    <scope>NUCLEOTIDE SEQUENCE [LARGE SCALE GENOMIC DNA]</scope>
</reference>
<organism evidence="1 2">
    <name type="scientific">Candidatus Woesebacteria bacterium GW2011_GWB1_38_5</name>
    <dbReference type="NCBI Taxonomy" id="1618568"/>
    <lineage>
        <taxon>Bacteria</taxon>
        <taxon>Candidatus Woeseibacteriota</taxon>
    </lineage>
</organism>
<dbReference type="AlphaFoldDB" id="A0A0G0MK88"/>
<gene>
    <name evidence="1" type="ORF">US95_C0034G0001</name>
</gene>